<sequence>MIERMFSSFLCLLCRDSDDRHQKTNLIRMMKETNIQSQVTSTIAGDDGEAVAKGEESAKKLTPQMPNEGLEKPADAGWYVAVVRVNCETRIADSIRINLNYNHVWFDYWIPKVKVVYLDKRSNKRRVKEKLFLSTFIFCNVSQRQLDKIRFRSDVYKMLTMPGQRKIYQIPDQVIANYRYFVENDEEPVTAAPVPLKKGIKVRVTAGSMKGVEAYVQSYNGKKAVIGSEIKYISGATLTISRNLLEVVEED</sequence>
<accession>A0AA91A372</accession>
<evidence type="ECO:0008006" key="3">
    <source>
        <dbReference type="Google" id="ProtNLM"/>
    </source>
</evidence>
<dbReference type="SUPFAM" id="SSF82679">
    <property type="entry name" value="N-utilization substance G protein NusG, N-terminal domain"/>
    <property type="match status" value="1"/>
</dbReference>
<organism evidence="1 2">
    <name type="scientific">Segatella copri</name>
    <dbReference type="NCBI Taxonomy" id="165179"/>
    <lineage>
        <taxon>Bacteria</taxon>
        <taxon>Pseudomonadati</taxon>
        <taxon>Bacteroidota</taxon>
        <taxon>Bacteroidia</taxon>
        <taxon>Bacteroidales</taxon>
        <taxon>Prevotellaceae</taxon>
        <taxon>Segatella</taxon>
    </lineage>
</organism>
<evidence type="ECO:0000313" key="2">
    <source>
        <dbReference type="Proteomes" id="UP000405805"/>
    </source>
</evidence>
<gene>
    <name evidence="1" type="ORF">F7D57_00890</name>
</gene>
<dbReference type="Proteomes" id="UP000405805">
    <property type="component" value="Unassembled WGS sequence"/>
</dbReference>
<comment type="caution">
    <text evidence="1">The sequence shown here is derived from an EMBL/GenBank/DDBJ whole genome shotgun (WGS) entry which is preliminary data.</text>
</comment>
<proteinExistence type="predicted"/>
<name>A0AA91A372_9BACT</name>
<dbReference type="AlphaFoldDB" id="A0AA91A372"/>
<dbReference type="InterPro" id="IPR036735">
    <property type="entry name" value="NGN_dom_sf"/>
</dbReference>
<evidence type="ECO:0000313" key="1">
    <source>
        <dbReference type="EMBL" id="MQO08299.1"/>
    </source>
</evidence>
<dbReference type="GO" id="GO:0006354">
    <property type="term" value="P:DNA-templated transcription elongation"/>
    <property type="evidence" value="ECO:0007669"/>
    <property type="project" value="InterPro"/>
</dbReference>
<reference evidence="2" key="1">
    <citation type="submission" date="2019-09" db="EMBL/GenBank/DDBJ databases">
        <title>Distinct polysaccharide growth profiles of human intestinal Prevotella copri isolates.</title>
        <authorList>
            <person name="Fehlner-Peach H."/>
            <person name="Magnabosco C."/>
            <person name="Raghavan V."/>
            <person name="Scher J.U."/>
            <person name="Tett A."/>
            <person name="Cox L.M."/>
            <person name="Gottsegen C."/>
            <person name="Watters A."/>
            <person name="Wiltshire- Gordon J.D."/>
            <person name="Segata N."/>
            <person name="Bonneau R."/>
            <person name="Littman D.R."/>
        </authorList>
    </citation>
    <scope>NUCLEOTIDE SEQUENCE [LARGE SCALE GENOMIC DNA]</scope>
    <source>
        <strain evidence="2">iA624</strain>
    </source>
</reference>
<dbReference type="EMBL" id="VZBP01000010">
    <property type="protein sequence ID" value="MQO08299.1"/>
    <property type="molecule type" value="Genomic_DNA"/>
</dbReference>
<dbReference type="Gene3D" id="3.30.70.940">
    <property type="entry name" value="NusG, N-terminal domain"/>
    <property type="match status" value="1"/>
</dbReference>
<protein>
    <recommendedName>
        <fullName evidence="3">NusG-like N-terminal domain-containing protein</fullName>
    </recommendedName>
</protein>